<evidence type="ECO:0000313" key="3">
    <source>
        <dbReference type="Proteomes" id="UP001187682"/>
    </source>
</evidence>
<dbReference type="EMBL" id="ONZQ02000006">
    <property type="protein sequence ID" value="SPO02427.1"/>
    <property type="molecule type" value="Genomic_DNA"/>
</dbReference>
<keyword evidence="3" id="KW-1185">Reference proteome</keyword>
<sequence>MASDGRPLLIPQNRRLRHLRGIYLRNLTFERHALRTVDDSELKASSSPSASPKKSKRRRRGSSLGELGDTRSSESLRAGARRGSVAIGGAQGPAERQKRLERTVEERVADGFFSLHCDGAEPVYLSEVVERASNFNFRFFDLTRDHPDITRTSQFTVKFWAKRQNTWCLLLEDAVDLRSLHYLGSLEDRHFPPNALPPLPRDPGSPRPRPSRPPPTTPS</sequence>
<accession>A0AAE8N096</accession>
<proteinExistence type="predicted"/>
<name>A0AAE8N096_9PEZI</name>
<gene>
    <name evidence="2" type="ORF">DNG_05100</name>
</gene>
<evidence type="ECO:0000313" key="2">
    <source>
        <dbReference type="EMBL" id="SPO02427.1"/>
    </source>
</evidence>
<organism evidence="2 3">
    <name type="scientific">Cephalotrichum gorgonifer</name>
    <dbReference type="NCBI Taxonomy" id="2041049"/>
    <lineage>
        <taxon>Eukaryota</taxon>
        <taxon>Fungi</taxon>
        <taxon>Dikarya</taxon>
        <taxon>Ascomycota</taxon>
        <taxon>Pezizomycotina</taxon>
        <taxon>Sordariomycetes</taxon>
        <taxon>Hypocreomycetidae</taxon>
        <taxon>Microascales</taxon>
        <taxon>Microascaceae</taxon>
        <taxon>Cephalotrichum</taxon>
    </lineage>
</organism>
<dbReference type="AlphaFoldDB" id="A0AAE8N096"/>
<feature type="compositionally biased region" description="Low complexity" evidence="1">
    <location>
        <begin position="43"/>
        <end position="52"/>
    </location>
</feature>
<feature type="region of interest" description="Disordered" evidence="1">
    <location>
        <begin position="191"/>
        <end position="219"/>
    </location>
</feature>
<reference evidence="2" key="1">
    <citation type="submission" date="2018-03" db="EMBL/GenBank/DDBJ databases">
        <authorList>
            <person name="Guldener U."/>
        </authorList>
    </citation>
    <scope>NUCLEOTIDE SEQUENCE</scope>
</reference>
<feature type="compositionally biased region" description="Pro residues" evidence="1">
    <location>
        <begin position="194"/>
        <end position="219"/>
    </location>
</feature>
<feature type="region of interest" description="Disordered" evidence="1">
    <location>
        <begin position="38"/>
        <end position="98"/>
    </location>
</feature>
<evidence type="ECO:0000256" key="1">
    <source>
        <dbReference type="SAM" id="MobiDB-lite"/>
    </source>
</evidence>
<dbReference type="Proteomes" id="UP001187682">
    <property type="component" value="Unassembled WGS sequence"/>
</dbReference>
<comment type="caution">
    <text evidence="2">The sequence shown here is derived from an EMBL/GenBank/DDBJ whole genome shotgun (WGS) entry which is preliminary data.</text>
</comment>
<protein>
    <submittedName>
        <fullName evidence="2">Uncharacterized protein</fullName>
    </submittedName>
</protein>